<keyword evidence="4" id="KW-1003">Cell membrane</keyword>
<evidence type="ECO:0000256" key="3">
    <source>
        <dbReference type="ARBA" id="ARBA00022448"/>
    </source>
</evidence>
<dbReference type="Pfam" id="PF07690">
    <property type="entry name" value="MFS_1"/>
    <property type="match status" value="1"/>
</dbReference>
<feature type="transmembrane region" description="Helical" evidence="9">
    <location>
        <begin position="92"/>
        <end position="110"/>
    </location>
</feature>
<dbReference type="GO" id="GO:0022857">
    <property type="term" value="F:transmembrane transporter activity"/>
    <property type="evidence" value="ECO:0007669"/>
    <property type="project" value="InterPro"/>
</dbReference>
<comment type="caution">
    <text evidence="11">The sequence shown here is derived from an EMBL/GenBank/DDBJ whole genome shotgun (WGS) entry which is preliminary data.</text>
</comment>
<feature type="transmembrane region" description="Helical" evidence="9">
    <location>
        <begin position="213"/>
        <end position="235"/>
    </location>
</feature>
<dbReference type="InterPro" id="IPR036259">
    <property type="entry name" value="MFS_trans_sf"/>
</dbReference>
<keyword evidence="6 9" id="KW-1133">Transmembrane helix</keyword>
<feature type="region of interest" description="Disordered" evidence="8">
    <location>
        <begin position="512"/>
        <end position="539"/>
    </location>
</feature>
<dbReference type="FunFam" id="1.20.1720.10:FF:000004">
    <property type="entry name" value="EmrB/QacA family drug resistance transporter"/>
    <property type="match status" value="1"/>
</dbReference>
<sequence length="539" mass="55423">MTQATVAPAGDAGSGTAMTHRQILEALSGLLLGMFVAILSSTVVSNALPRIISELHGSESSYTWVVTATLLALTATTPIWGKLADLTSKKLLVQLALAIYVLGSVLAGLAQNTGELIACRAIQGIGAGGLTALAQVIMAAMISPRERGRYSGYLGAVFAVGTIGGPLIGGVIVDTSWLGWRWCFYVGVPFALAAIVVLQRTLNLPTVTRKTTIDYLGATLVTAAVSLLLIWVSLAGNSFGWASWQTLVMVVGAVALAGLALRVESRATEPIIPLHLFRSRTIALATAASVAVGVAMYGASVFLGQYFQISRGESPTRAGLMTLPMILGLLVASTVTGRLITRTGHWKRYLVTGSVLLTAGFALMGTLRSDTSFPLLGVYMALLGIGVGMTMQNLVLAVQNSVAPRELGAASSLVAFCRSLGGAVGVSALGALLGHRVTTYLADGLGQLGVTAPAGDGAIPELATLPAPIRAVVQIAYGHGAGDIFLTAAPFALITLIAVVFIKEVPLRQQSGSQLSASGSGRPQDAPAIPATGAEGAIR</sequence>
<evidence type="ECO:0000256" key="6">
    <source>
        <dbReference type="ARBA" id="ARBA00022989"/>
    </source>
</evidence>
<dbReference type="SUPFAM" id="SSF103473">
    <property type="entry name" value="MFS general substrate transporter"/>
    <property type="match status" value="1"/>
</dbReference>
<comment type="subcellular location">
    <subcellularLocation>
        <location evidence="1">Cell membrane</location>
        <topology evidence="1">Multi-pass membrane protein</topology>
    </subcellularLocation>
</comment>
<accession>A0A495JQC1</accession>
<keyword evidence="12" id="KW-1185">Reference proteome</keyword>
<feature type="transmembrane region" description="Helical" evidence="9">
    <location>
        <begin position="484"/>
        <end position="502"/>
    </location>
</feature>
<feature type="domain" description="Major facilitator superfamily (MFS) profile" evidence="10">
    <location>
        <begin position="26"/>
        <end position="507"/>
    </location>
</feature>
<dbReference type="RefSeq" id="WP_121158950.1">
    <property type="nucleotide sequence ID" value="NZ_RBKT01000001.1"/>
</dbReference>
<feature type="transmembrane region" description="Helical" evidence="9">
    <location>
        <begin position="122"/>
        <end position="141"/>
    </location>
</feature>
<dbReference type="PROSITE" id="PS50850">
    <property type="entry name" value="MFS"/>
    <property type="match status" value="1"/>
</dbReference>
<feature type="transmembrane region" description="Helical" evidence="9">
    <location>
        <begin position="318"/>
        <end position="337"/>
    </location>
</feature>
<evidence type="ECO:0000259" key="10">
    <source>
        <dbReference type="PROSITE" id="PS50850"/>
    </source>
</evidence>
<evidence type="ECO:0000256" key="2">
    <source>
        <dbReference type="ARBA" id="ARBA00007520"/>
    </source>
</evidence>
<gene>
    <name evidence="11" type="ORF">BDK92_5099</name>
</gene>
<evidence type="ECO:0000256" key="8">
    <source>
        <dbReference type="SAM" id="MobiDB-lite"/>
    </source>
</evidence>
<feature type="compositionally biased region" description="Low complexity" evidence="8">
    <location>
        <begin position="512"/>
        <end position="521"/>
    </location>
</feature>
<keyword evidence="3" id="KW-0813">Transport</keyword>
<dbReference type="Gene3D" id="1.20.1720.10">
    <property type="entry name" value="Multidrug resistance protein D"/>
    <property type="match status" value="1"/>
</dbReference>
<dbReference type="PRINTS" id="PR01036">
    <property type="entry name" value="TCRTETB"/>
</dbReference>
<evidence type="ECO:0000256" key="7">
    <source>
        <dbReference type="ARBA" id="ARBA00023136"/>
    </source>
</evidence>
<feature type="transmembrane region" description="Helical" evidence="9">
    <location>
        <begin position="241"/>
        <end position="261"/>
    </location>
</feature>
<dbReference type="Gene3D" id="1.20.1250.20">
    <property type="entry name" value="MFS general substrate transporter like domains"/>
    <property type="match status" value="1"/>
</dbReference>
<feature type="transmembrane region" description="Helical" evidence="9">
    <location>
        <begin position="27"/>
        <end position="49"/>
    </location>
</feature>
<feature type="transmembrane region" description="Helical" evidence="9">
    <location>
        <begin position="282"/>
        <end position="306"/>
    </location>
</feature>
<comment type="similarity">
    <text evidence="2">Belongs to the major facilitator superfamily. TCR/Tet family.</text>
</comment>
<dbReference type="PANTHER" id="PTHR23501">
    <property type="entry name" value="MAJOR FACILITATOR SUPERFAMILY"/>
    <property type="match status" value="1"/>
</dbReference>
<feature type="transmembrane region" description="Helical" evidence="9">
    <location>
        <begin position="153"/>
        <end position="173"/>
    </location>
</feature>
<evidence type="ECO:0000256" key="9">
    <source>
        <dbReference type="SAM" id="Phobius"/>
    </source>
</evidence>
<evidence type="ECO:0000256" key="4">
    <source>
        <dbReference type="ARBA" id="ARBA00022475"/>
    </source>
</evidence>
<feature type="transmembrane region" description="Helical" evidence="9">
    <location>
        <begin position="349"/>
        <end position="367"/>
    </location>
</feature>
<feature type="transmembrane region" description="Helical" evidence="9">
    <location>
        <begin position="61"/>
        <end position="80"/>
    </location>
</feature>
<dbReference type="GO" id="GO:0005886">
    <property type="term" value="C:plasma membrane"/>
    <property type="evidence" value="ECO:0007669"/>
    <property type="project" value="UniProtKB-SubCell"/>
</dbReference>
<dbReference type="PANTHER" id="PTHR23501:SF197">
    <property type="entry name" value="COMD"/>
    <property type="match status" value="1"/>
</dbReference>
<proteinExistence type="inferred from homology"/>
<evidence type="ECO:0000256" key="5">
    <source>
        <dbReference type="ARBA" id="ARBA00022692"/>
    </source>
</evidence>
<evidence type="ECO:0000313" key="11">
    <source>
        <dbReference type="EMBL" id="RKR90718.1"/>
    </source>
</evidence>
<reference evidence="11 12" key="1">
    <citation type="submission" date="2018-10" db="EMBL/GenBank/DDBJ databases">
        <title>Sequencing the genomes of 1000 actinobacteria strains.</title>
        <authorList>
            <person name="Klenk H.-P."/>
        </authorList>
    </citation>
    <scope>NUCLEOTIDE SEQUENCE [LARGE SCALE GENOMIC DNA]</scope>
    <source>
        <strain evidence="11 12">DSM 45175</strain>
    </source>
</reference>
<evidence type="ECO:0000313" key="12">
    <source>
        <dbReference type="Proteomes" id="UP000277671"/>
    </source>
</evidence>
<keyword evidence="7 9" id="KW-0472">Membrane</keyword>
<evidence type="ECO:0000256" key="1">
    <source>
        <dbReference type="ARBA" id="ARBA00004651"/>
    </source>
</evidence>
<protein>
    <submittedName>
        <fullName evidence="11">EmrB/QacA subfamily drug resistance transporter</fullName>
    </submittedName>
</protein>
<dbReference type="OrthoDB" id="9807274at2"/>
<dbReference type="EMBL" id="RBKT01000001">
    <property type="protein sequence ID" value="RKR90718.1"/>
    <property type="molecule type" value="Genomic_DNA"/>
</dbReference>
<dbReference type="Proteomes" id="UP000277671">
    <property type="component" value="Unassembled WGS sequence"/>
</dbReference>
<organism evidence="11 12">
    <name type="scientific">Micromonospora pisi</name>
    <dbReference type="NCBI Taxonomy" id="589240"/>
    <lineage>
        <taxon>Bacteria</taxon>
        <taxon>Bacillati</taxon>
        <taxon>Actinomycetota</taxon>
        <taxon>Actinomycetes</taxon>
        <taxon>Micromonosporales</taxon>
        <taxon>Micromonosporaceae</taxon>
        <taxon>Micromonospora</taxon>
    </lineage>
</organism>
<dbReference type="AlphaFoldDB" id="A0A495JQC1"/>
<feature type="transmembrane region" description="Helical" evidence="9">
    <location>
        <begin position="407"/>
        <end position="433"/>
    </location>
</feature>
<dbReference type="InterPro" id="IPR011701">
    <property type="entry name" value="MFS"/>
</dbReference>
<dbReference type="CDD" id="cd17502">
    <property type="entry name" value="MFS_Azr1_MDR_like"/>
    <property type="match status" value="1"/>
</dbReference>
<dbReference type="InterPro" id="IPR020846">
    <property type="entry name" value="MFS_dom"/>
</dbReference>
<keyword evidence="5 9" id="KW-0812">Transmembrane</keyword>
<feature type="transmembrane region" description="Helical" evidence="9">
    <location>
        <begin position="373"/>
        <end position="395"/>
    </location>
</feature>
<feature type="transmembrane region" description="Helical" evidence="9">
    <location>
        <begin position="179"/>
        <end position="201"/>
    </location>
</feature>
<name>A0A495JQC1_9ACTN</name>